<evidence type="ECO:0000259" key="1">
    <source>
        <dbReference type="Pfam" id="PF00294"/>
    </source>
</evidence>
<dbReference type="GO" id="GO:0016301">
    <property type="term" value="F:kinase activity"/>
    <property type="evidence" value="ECO:0007669"/>
    <property type="project" value="UniProtKB-KW"/>
</dbReference>
<accession>A0A9X2LKW6</accession>
<dbReference type="InterPro" id="IPR011611">
    <property type="entry name" value="PfkB_dom"/>
</dbReference>
<dbReference type="Proteomes" id="UP001142374">
    <property type="component" value="Unassembled WGS sequence"/>
</dbReference>
<evidence type="ECO:0000313" key="3">
    <source>
        <dbReference type="Proteomes" id="UP001142374"/>
    </source>
</evidence>
<dbReference type="RefSeq" id="WP_168096246.1">
    <property type="nucleotide sequence ID" value="NZ_JAATER010000603.1"/>
</dbReference>
<evidence type="ECO:0000313" key="2">
    <source>
        <dbReference type="EMBL" id="MCQ8773080.1"/>
    </source>
</evidence>
<dbReference type="InterPro" id="IPR029056">
    <property type="entry name" value="Ribokinase-like"/>
</dbReference>
<dbReference type="Gene3D" id="3.40.1190.20">
    <property type="match status" value="1"/>
</dbReference>
<name>A0A9X2LKW6_9ACTN</name>
<comment type="caution">
    <text evidence="2">The sequence shown here is derived from an EMBL/GenBank/DDBJ whole genome shotgun (WGS) entry which is preliminary data.</text>
</comment>
<feature type="domain" description="Carbohydrate kinase PfkB" evidence="1">
    <location>
        <begin position="107"/>
        <end position="226"/>
    </location>
</feature>
<organism evidence="2 3">
    <name type="scientific">Streptomyces telluris</name>
    <dbReference type="NCBI Taxonomy" id="2720021"/>
    <lineage>
        <taxon>Bacteria</taxon>
        <taxon>Bacillati</taxon>
        <taxon>Actinomycetota</taxon>
        <taxon>Actinomycetes</taxon>
        <taxon>Kitasatosporales</taxon>
        <taxon>Streptomycetaceae</taxon>
        <taxon>Streptomyces</taxon>
    </lineage>
</organism>
<dbReference type="EMBL" id="JANIID010000027">
    <property type="protein sequence ID" value="MCQ8773080.1"/>
    <property type="molecule type" value="Genomic_DNA"/>
</dbReference>
<dbReference type="AlphaFoldDB" id="A0A9X2LKW6"/>
<reference evidence="2" key="1">
    <citation type="submission" date="2022-06" db="EMBL/GenBank/DDBJ databases">
        <title>WGS of actinobacteria.</title>
        <authorList>
            <person name="Thawai C."/>
        </authorList>
    </citation>
    <scope>NUCLEOTIDE SEQUENCE</scope>
    <source>
        <strain evidence="2">AA8</strain>
    </source>
</reference>
<dbReference type="Pfam" id="PF00294">
    <property type="entry name" value="PfkB"/>
    <property type="match status" value="1"/>
</dbReference>
<sequence length="240" mass="26228">MRRFSPVSFAISRRLIAPDSYRPRNRLSSNQRCGSKTTLAALHRPRTGRQKTRATPTSPHQQRCTFIRTQWCTFTCTPTAHITGHPRDLYHLSCRRPLNAPAILHTLTASKGAFSLDFHLPSAAEYIEAATPWLDAAHTVFVNQAEYRILTQHATSSAIAELIVTDGPRPARLLTHGTERASCKPPATSPIDVTGAGDTLAGTYLAHRAAGTTPGEALTHAVQAASRHTTTPRLPLPHHT</sequence>
<keyword evidence="2" id="KW-0808">Transferase</keyword>
<keyword evidence="2" id="KW-0418">Kinase</keyword>
<dbReference type="SUPFAM" id="SSF53613">
    <property type="entry name" value="Ribokinase-like"/>
    <property type="match status" value="1"/>
</dbReference>
<gene>
    <name evidence="2" type="ORF">NQU55_25420</name>
</gene>
<protein>
    <submittedName>
        <fullName evidence="2">Carbohydrate kinase family protein</fullName>
    </submittedName>
</protein>
<keyword evidence="3" id="KW-1185">Reference proteome</keyword>
<proteinExistence type="predicted"/>